<dbReference type="SUPFAM" id="SSF56219">
    <property type="entry name" value="DNase I-like"/>
    <property type="match status" value="1"/>
</dbReference>
<sequence length="420" mass="48884">MQEKHNEDTQEHNSKERTTTARTQNRPTADHNQKTQVKQLGNKEHNKSTGIDSMLPSPLYPTSSYFDDNAEAEGGRNGECQENHTNMQEGVTKEGNLTHVRHEGTHGNHNTRPTAPATTMRQQQSTEQQQLQHQRQLETGNNREKQQEEAQYMTPPTNVPRDKRGEKCQMNKGPIVDEYAVDNSEDEVDMDNQSLKDPNEDDEASELLIRGDYNVITNIEEKLGGVPYNMRKSLEFIVVIEACGLLDLGFSGQKYTWSNKRCIHHRIWKRLDRAMVNDSWLEKMPQTTITHLSSIGSDHCPLLLEMVAREEEHTKYFKFLNCWAEHPNFLDMVKSCWEREVEGNSMWRFHQKLKRLSNTLTTWSRREFGDILMKVREYKEKVRTAEEKLIQEQTNSNRAALHELNAEYINFLKLEDSILK</sequence>
<evidence type="ECO:0000313" key="2">
    <source>
        <dbReference type="EMBL" id="KAG5585870.1"/>
    </source>
</evidence>
<protein>
    <submittedName>
        <fullName evidence="2">Uncharacterized protein</fullName>
    </submittedName>
</protein>
<feature type="region of interest" description="Disordered" evidence="1">
    <location>
        <begin position="183"/>
        <end position="204"/>
    </location>
</feature>
<comment type="caution">
    <text evidence="2">The sequence shown here is derived from an EMBL/GenBank/DDBJ whole genome shotgun (WGS) entry which is preliminary data.</text>
</comment>
<feature type="region of interest" description="Disordered" evidence="1">
    <location>
        <begin position="1"/>
        <end position="169"/>
    </location>
</feature>
<keyword evidence="3" id="KW-1185">Reference proteome</keyword>
<dbReference type="EMBL" id="JACXVP010000009">
    <property type="protein sequence ID" value="KAG5585870.1"/>
    <property type="molecule type" value="Genomic_DNA"/>
</dbReference>
<accession>A0A9J5XFA3</accession>
<dbReference type="Proteomes" id="UP000824120">
    <property type="component" value="Chromosome 9"/>
</dbReference>
<dbReference type="AlphaFoldDB" id="A0A9J5XFA3"/>
<dbReference type="InterPro" id="IPR036691">
    <property type="entry name" value="Endo/exonu/phosph_ase_sf"/>
</dbReference>
<feature type="compositionally biased region" description="Polar residues" evidence="1">
    <location>
        <begin position="107"/>
        <end position="120"/>
    </location>
</feature>
<feature type="compositionally biased region" description="Basic and acidic residues" evidence="1">
    <location>
        <begin position="73"/>
        <end position="82"/>
    </location>
</feature>
<proteinExistence type="predicted"/>
<feature type="compositionally biased region" description="Basic and acidic residues" evidence="1">
    <location>
        <begin position="160"/>
        <end position="169"/>
    </location>
</feature>
<dbReference type="PANTHER" id="PTHR33710">
    <property type="entry name" value="BNAC02G09200D PROTEIN"/>
    <property type="match status" value="1"/>
</dbReference>
<dbReference type="OrthoDB" id="1111338at2759"/>
<evidence type="ECO:0000256" key="1">
    <source>
        <dbReference type="SAM" id="MobiDB-lite"/>
    </source>
</evidence>
<dbReference type="Gene3D" id="3.60.10.10">
    <property type="entry name" value="Endonuclease/exonuclease/phosphatase"/>
    <property type="match status" value="1"/>
</dbReference>
<gene>
    <name evidence="2" type="ORF">H5410_046304</name>
</gene>
<evidence type="ECO:0000313" key="3">
    <source>
        <dbReference type="Proteomes" id="UP000824120"/>
    </source>
</evidence>
<organism evidence="2 3">
    <name type="scientific">Solanum commersonii</name>
    <name type="common">Commerson's wild potato</name>
    <name type="synonym">Commerson's nightshade</name>
    <dbReference type="NCBI Taxonomy" id="4109"/>
    <lineage>
        <taxon>Eukaryota</taxon>
        <taxon>Viridiplantae</taxon>
        <taxon>Streptophyta</taxon>
        <taxon>Embryophyta</taxon>
        <taxon>Tracheophyta</taxon>
        <taxon>Spermatophyta</taxon>
        <taxon>Magnoliopsida</taxon>
        <taxon>eudicotyledons</taxon>
        <taxon>Gunneridae</taxon>
        <taxon>Pentapetalae</taxon>
        <taxon>asterids</taxon>
        <taxon>lamiids</taxon>
        <taxon>Solanales</taxon>
        <taxon>Solanaceae</taxon>
        <taxon>Solanoideae</taxon>
        <taxon>Solaneae</taxon>
        <taxon>Solanum</taxon>
    </lineage>
</organism>
<reference evidence="2 3" key="1">
    <citation type="submission" date="2020-09" db="EMBL/GenBank/DDBJ databases">
        <title>De no assembly of potato wild relative species, Solanum commersonii.</title>
        <authorList>
            <person name="Cho K."/>
        </authorList>
    </citation>
    <scope>NUCLEOTIDE SEQUENCE [LARGE SCALE GENOMIC DNA]</scope>
    <source>
        <strain evidence="2">LZ3.2</strain>
        <tissue evidence="2">Leaf</tissue>
    </source>
</reference>
<feature type="compositionally biased region" description="Low complexity" evidence="1">
    <location>
        <begin position="121"/>
        <end position="139"/>
    </location>
</feature>
<name>A0A9J5XFA3_SOLCO</name>
<dbReference type="PANTHER" id="PTHR33710:SF54">
    <property type="entry name" value="NON-LTR RETROELEMENT REVERSE TRANSCRIPTASE"/>
    <property type="match status" value="1"/>
</dbReference>
<feature type="compositionally biased region" description="Basic and acidic residues" evidence="1">
    <location>
        <begin position="1"/>
        <end position="19"/>
    </location>
</feature>